<gene>
    <name evidence="9" type="primary">mtnD</name>
    <name evidence="10" type="ORF">SAMN05443507_10886</name>
</gene>
<dbReference type="InterPro" id="IPR014710">
    <property type="entry name" value="RmlC-like_jellyroll"/>
</dbReference>
<evidence type="ECO:0000256" key="9">
    <source>
        <dbReference type="HAMAP-Rule" id="MF_01682"/>
    </source>
</evidence>
<dbReference type="OrthoDB" id="9795636at2"/>
<evidence type="ECO:0000256" key="8">
    <source>
        <dbReference type="ARBA" id="ARBA00023167"/>
    </source>
</evidence>
<evidence type="ECO:0000256" key="1">
    <source>
        <dbReference type="ARBA" id="ARBA00000428"/>
    </source>
</evidence>
<name>A0A1M6PND4_9BACL</name>
<feature type="binding site" evidence="9">
    <location>
        <position position="99"/>
    </location>
    <ligand>
        <name>Ni(2+)</name>
        <dbReference type="ChEBI" id="CHEBI:49786"/>
    </ligand>
</feature>
<dbReference type="Gene3D" id="2.60.120.10">
    <property type="entry name" value="Jelly Rolls"/>
    <property type="match status" value="1"/>
</dbReference>
<comment type="pathway">
    <text evidence="9">Amino-acid biosynthesis; L-methionine biosynthesis via salvage pathway; L-methionine from S-methyl-5-thio-alpha-D-ribose 1-phosphate: step 5/6.</text>
</comment>
<comment type="cofactor">
    <cofactor evidence="9">
        <name>Fe(2+)</name>
        <dbReference type="ChEBI" id="CHEBI:29033"/>
    </cofactor>
    <text evidence="9">Binds 1 Fe(2+) cation per monomer.</text>
</comment>
<feature type="binding site" evidence="9">
    <location>
        <position position="105"/>
    </location>
    <ligand>
        <name>Ni(2+)</name>
        <dbReference type="ChEBI" id="CHEBI:49786"/>
    </ligand>
</feature>
<evidence type="ECO:0000256" key="2">
    <source>
        <dbReference type="ARBA" id="ARBA00022596"/>
    </source>
</evidence>
<evidence type="ECO:0000313" key="10">
    <source>
        <dbReference type="EMBL" id="SHK09423.1"/>
    </source>
</evidence>
<dbReference type="GO" id="GO:0010309">
    <property type="term" value="F:acireductone dioxygenase [iron(II)-requiring] activity"/>
    <property type="evidence" value="ECO:0007669"/>
    <property type="project" value="UniProtKB-UniRule"/>
</dbReference>
<comment type="caution">
    <text evidence="9">Lacks conserved residue(s) required for the propagation of feature annotation.</text>
</comment>
<keyword evidence="7 9" id="KW-0408">Iron</keyword>
<feature type="binding site" evidence="9">
    <location>
        <position position="145"/>
    </location>
    <ligand>
        <name>Ni(2+)</name>
        <dbReference type="ChEBI" id="CHEBI:49786"/>
    </ligand>
</feature>
<dbReference type="SUPFAM" id="SSF51182">
    <property type="entry name" value="RmlC-like cupins"/>
    <property type="match status" value="1"/>
</dbReference>
<dbReference type="EMBL" id="FRAF01000008">
    <property type="protein sequence ID" value="SHK09423.1"/>
    <property type="molecule type" value="Genomic_DNA"/>
</dbReference>
<keyword evidence="4 9" id="KW-0479">Metal-binding</keyword>
<evidence type="ECO:0000313" key="11">
    <source>
        <dbReference type="Proteomes" id="UP000184016"/>
    </source>
</evidence>
<feature type="binding site" evidence="9">
    <location>
        <position position="101"/>
    </location>
    <ligand>
        <name>Ni(2+)</name>
        <dbReference type="ChEBI" id="CHEBI:49786"/>
    </ligand>
</feature>
<dbReference type="AlphaFoldDB" id="A0A1M6PND4"/>
<keyword evidence="3 9" id="KW-0028">Amino-acid biosynthesis</keyword>
<comment type="catalytic activity">
    <reaction evidence="9">
        <text>1,2-dihydroxy-5-(methylsulfanyl)pent-1-en-3-one + O2 = 3-(methylsulfanyl)propanoate + CO + formate + 2 H(+)</text>
        <dbReference type="Rhea" id="RHEA:14161"/>
        <dbReference type="ChEBI" id="CHEBI:15378"/>
        <dbReference type="ChEBI" id="CHEBI:15379"/>
        <dbReference type="ChEBI" id="CHEBI:15740"/>
        <dbReference type="ChEBI" id="CHEBI:17245"/>
        <dbReference type="ChEBI" id="CHEBI:49016"/>
        <dbReference type="ChEBI" id="CHEBI:49252"/>
        <dbReference type="EC" id="1.13.11.53"/>
    </reaction>
</comment>
<reference evidence="11" key="1">
    <citation type="submission" date="2016-11" db="EMBL/GenBank/DDBJ databases">
        <authorList>
            <person name="Varghese N."/>
            <person name="Submissions S."/>
        </authorList>
    </citation>
    <scope>NUCLEOTIDE SEQUENCE [LARGE SCALE GENOMIC DNA]</scope>
    <source>
        <strain evidence="11">USBA-503</strain>
    </source>
</reference>
<feature type="site" description="Important to generate the dianion" evidence="9">
    <location>
        <position position="107"/>
    </location>
</feature>
<protein>
    <recommendedName>
        <fullName evidence="9">Acireductone dioxygenase</fullName>
    </recommendedName>
    <alternativeName>
        <fullName evidence="9">1,2-dihydroxy-3-keto-5-methylthiopentene dioxygenase</fullName>
        <shortName evidence="9">DHK-MTPene dioxygenase</shortName>
    </alternativeName>
    <alternativeName>
        <fullName evidence="9">Acireductone dioxygenase (Fe(2+)-requiring)</fullName>
        <shortName evidence="9">ARD'</shortName>
        <shortName evidence="9">Fe-ARD</shortName>
        <ecNumber evidence="9">1.13.11.54</ecNumber>
    </alternativeName>
    <alternativeName>
        <fullName evidence="9">Acireductone dioxygenase (Ni(2+)-requiring)</fullName>
        <shortName evidence="9">ARD</shortName>
        <shortName evidence="9">Ni-ARD</shortName>
        <ecNumber evidence="9">1.13.11.53</ecNumber>
    </alternativeName>
</protein>
<dbReference type="GO" id="GO:0010308">
    <property type="term" value="F:acireductone dioxygenase (Ni2+-requiring) activity"/>
    <property type="evidence" value="ECO:0007669"/>
    <property type="project" value="UniProtKB-UniRule"/>
</dbReference>
<organism evidence="10 11">
    <name type="scientific">Alicyclobacillus tolerans</name>
    <dbReference type="NCBI Taxonomy" id="90970"/>
    <lineage>
        <taxon>Bacteria</taxon>
        <taxon>Bacillati</taxon>
        <taxon>Bacillota</taxon>
        <taxon>Bacilli</taxon>
        <taxon>Bacillales</taxon>
        <taxon>Alicyclobacillaceae</taxon>
        <taxon>Alicyclobacillus</taxon>
    </lineage>
</organism>
<dbReference type="Proteomes" id="UP000184016">
    <property type="component" value="Unassembled WGS sequence"/>
</dbReference>
<dbReference type="GO" id="GO:0005506">
    <property type="term" value="F:iron ion binding"/>
    <property type="evidence" value="ECO:0007669"/>
    <property type="project" value="UniProtKB-UniRule"/>
</dbReference>
<evidence type="ECO:0000256" key="6">
    <source>
        <dbReference type="ARBA" id="ARBA00023002"/>
    </source>
</evidence>
<dbReference type="STRING" id="1830138.SAMN05443507_10886"/>
<evidence type="ECO:0000256" key="3">
    <source>
        <dbReference type="ARBA" id="ARBA00022605"/>
    </source>
</evidence>
<keyword evidence="8 9" id="KW-0486">Methionine biosynthesis</keyword>
<dbReference type="InterPro" id="IPR004313">
    <property type="entry name" value="ARD"/>
</dbReference>
<keyword evidence="2 9" id="KW-0533">Nickel</keyword>
<comment type="cofactor">
    <cofactor evidence="9">
        <name>Ni(2+)</name>
        <dbReference type="ChEBI" id="CHEBI:49786"/>
    </cofactor>
    <text evidence="9">Binds 1 nickel ion per monomer.</text>
</comment>
<dbReference type="EC" id="1.13.11.53" evidence="9"/>
<accession>A0A1M6PND4</accession>
<feature type="binding site" evidence="9">
    <location>
        <position position="145"/>
    </location>
    <ligand>
        <name>Fe(2+)</name>
        <dbReference type="ChEBI" id="CHEBI:29033"/>
    </ligand>
</feature>
<dbReference type="HAMAP" id="MF_01682">
    <property type="entry name" value="Salvage_MtnD"/>
    <property type="match status" value="1"/>
</dbReference>
<comment type="subunit">
    <text evidence="9">Monomer.</text>
</comment>
<dbReference type="UniPathway" id="UPA00904">
    <property type="reaction ID" value="UER00878"/>
</dbReference>
<comment type="similarity">
    <text evidence="9">Belongs to the acireductone dioxygenase (ARD) family.</text>
</comment>
<dbReference type="EC" id="1.13.11.54" evidence="9"/>
<comment type="function">
    <text evidence="9">Catalyzes 2 different reactions between oxygene and the acireductone 1,2-dihydroxy-3-keto-5-methylthiopentene (DHK-MTPene) depending upon the metal bound in the active site. Fe-containing acireductone dioxygenase (Fe-ARD) produces formate and 2-keto-4-methylthiobutyrate (KMTB), the alpha-ketoacid precursor of methionine in the methionine recycle pathway. Ni-containing acireductone dioxygenase (Ni-ARD) produces methylthiopropionate, carbon monoxide and formate, and does not lie on the methionine recycle pathway.</text>
</comment>
<feature type="binding site" evidence="9">
    <location>
        <position position="101"/>
    </location>
    <ligand>
        <name>Fe(2+)</name>
        <dbReference type="ChEBI" id="CHEBI:29033"/>
    </ligand>
</feature>
<dbReference type="PANTHER" id="PTHR23418:SF0">
    <property type="entry name" value="ACIREDUCTONE DIOXYGENASE"/>
    <property type="match status" value="1"/>
</dbReference>
<dbReference type="GO" id="GO:0016151">
    <property type="term" value="F:nickel cation binding"/>
    <property type="evidence" value="ECO:0007669"/>
    <property type="project" value="UniProtKB-UniRule"/>
</dbReference>
<sequence>MATIHVRNSGETIQKEREVQSFLESNGVFYTHWNTEKLPAELRNQFQLDDGDKAAILEAFAEDIQHLANTRGYRWWDVISLSESTPDLPSLLQKFEQVHTHAEDEVRAIVSGSGVFIIKGKGEVGYFDVFLKAGDVISVPEGNPHFFTLTEEKKVVAVRLFVEESGWIATPFEDPSFIRN</sequence>
<keyword evidence="5 9" id="KW-0223">Dioxygenase</keyword>
<evidence type="ECO:0000256" key="4">
    <source>
        <dbReference type="ARBA" id="ARBA00022723"/>
    </source>
</evidence>
<dbReference type="PANTHER" id="PTHR23418">
    <property type="entry name" value="ACIREDUCTONE DIOXYGENASE"/>
    <property type="match status" value="1"/>
</dbReference>
<dbReference type="GO" id="GO:0019284">
    <property type="term" value="P:L-methionine salvage from S-adenosylmethionine"/>
    <property type="evidence" value="ECO:0007669"/>
    <property type="project" value="InterPro"/>
</dbReference>
<comment type="catalytic activity">
    <reaction evidence="1 9">
        <text>1,2-dihydroxy-5-(methylsulfanyl)pent-1-en-3-one + O2 = 4-methylsulfanyl-2-oxobutanoate + formate + 2 H(+)</text>
        <dbReference type="Rhea" id="RHEA:24504"/>
        <dbReference type="ChEBI" id="CHEBI:15378"/>
        <dbReference type="ChEBI" id="CHEBI:15379"/>
        <dbReference type="ChEBI" id="CHEBI:15740"/>
        <dbReference type="ChEBI" id="CHEBI:16723"/>
        <dbReference type="ChEBI" id="CHEBI:49252"/>
        <dbReference type="EC" id="1.13.11.54"/>
    </reaction>
</comment>
<dbReference type="RefSeq" id="WP_072873683.1">
    <property type="nucleotide sequence ID" value="NZ_FRAF01000008.1"/>
</dbReference>
<dbReference type="CDD" id="cd02232">
    <property type="entry name" value="cupin_ARD"/>
    <property type="match status" value="1"/>
</dbReference>
<keyword evidence="11" id="KW-1185">Reference proteome</keyword>
<dbReference type="GO" id="GO:0019509">
    <property type="term" value="P:L-methionine salvage from methylthioadenosine"/>
    <property type="evidence" value="ECO:0007669"/>
    <property type="project" value="UniProtKB-UniRule"/>
</dbReference>
<keyword evidence="6 9" id="KW-0560">Oxidoreductase</keyword>
<evidence type="ECO:0000256" key="7">
    <source>
        <dbReference type="ARBA" id="ARBA00023004"/>
    </source>
</evidence>
<dbReference type="Pfam" id="PF03079">
    <property type="entry name" value="ARD"/>
    <property type="match status" value="1"/>
</dbReference>
<evidence type="ECO:0000256" key="5">
    <source>
        <dbReference type="ARBA" id="ARBA00022964"/>
    </source>
</evidence>
<feature type="binding site" evidence="9">
    <location>
        <position position="99"/>
    </location>
    <ligand>
        <name>Fe(2+)</name>
        <dbReference type="ChEBI" id="CHEBI:29033"/>
    </ligand>
</feature>
<feature type="binding site" evidence="9">
    <location>
        <position position="105"/>
    </location>
    <ligand>
        <name>Fe(2+)</name>
        <dbReference type="ChEBI" id="CHEBI:29033"/>
    </ligand>
</feature>
<feature type="site" description="May play a role in transmitting local conformational changes" evidence="9">
    <location>
        <position position="104"/>
    </location>
</feature>
<proteinExistence type="inferred from homology"/>
<dbReference type="InterPro" id="IPR011051">
    <property type="entry name" value="RmlC_Cupin_sf"/>
</dbReference>
<dbReference type="InterPro" id="IPR023956">
    <property type="entry name" value="ARD_bac"/>
</dbReference>